<comment type="caution">
    <text evidence="2">The sequence shown here is derived from an EMBL/GenBank/DDBJ whole genome shotgun (WGS) entry which is preliminary data.</text>
</comment>
<dbReference type="Proteomes" id="UP000639403">
    <property type="component" value="Unassembled WGS sequence"/>
</dbReference>
<organism evidence="2 3">
    <name type="scientific">Rhodonia placenta</name>
    <dbReference type="NCBI Taxonomy" id="104341"/>
    <lineage>
        <taxon>Eukaryota</taxon>
        <taxon>Fungi</taxon>
        <taxon>Dikarya</taxon>
        <taxon>Basidiomycota</taxon>
        <taxon>Agaricomycotina</taxon>
        <taxon>Agaricomycetes</taxon>
        <taxon>Polyporales</taxon>
        <taxon>Adustoporiaceae</taxon>
        <taxon>Rhodonia</taxon>
    </lineage>
</organism>
<reference evidence="2" key="2">
    <citation type="journal article" name="Front. Microbiol.">
        <title>Degradative Capacity of Two Strains of Rhodonia placenta: From Phenotype to Genotype.</title>
        <authorList>
            <person name="Kolle M."/>
            <person name="Horta M.A.C."/>
            <person name="Nowrousian M."/>
            <person name="Ohm R.A."/>
            <person name="Benz J.P."/>
            <person name="Pilgard A."/>
        </authorList>
    </citation>
    <scope>NUCLEOTIDE SEQUENCE</scope>
    <source>
        <strain evidence="2">FPRL280</strain>
    </source>
</reference>
<evidence type="ECO:0000256" key="1">
    <source>
        <dbReference type="SAM" id="MobiDB-lite"/>
    </source>
</evidence>
<protein>
    <submittedName>
        <fullName evidence="2">Uncharacterized protein</fullName>
    </submittedName>
</protein>
<dbReference type="AlphaFoldDB" id="A0A8H7P2Y6"/>
<evidence type="ECO:0000313" key="3">
    <source>
        <dbReference type="Proteomes" id="UP000639403"/>
    </source>
</evidence>
<feature type="compositionally biased region" description="Basic residues" evidence="1">
    <location>
        <begin position="90"/>
        <end position="99"/>
    </location>
</feature>
<sequence length="244" mass="26698">MVTCYAQGTPYTVHTPAAATSYHRVPSTTGFSTGDLSCSGSPESLSSFLSLSPPDSSSSYSSCSPSSSYTSPYTPNSSNVGRELPARRSSVQKKTRKTPYSRDPPNSRRRTSRSSSSSPSRAVLLHCGVTLRRMTAHCPRKSGCAVACRRRCRGCIRWRSLFGEYCTKVCGWWEDVMGCSVGRMRYVGTSRSTRKGVLVMLYLVIFQDGLTSRSMFRVDVKWGLDSVTCLLLLAPLCITSCTIG</sequence>
<feature type="compositionally biased region" description="Low complexity" evidence="1">
    <location>
        <begin position="62"/>
        <end position="78"/>
    </location>
</feature>
<gene>
    <name evidence="2" type="ORF">IEO21_04905</name>
</gene>
<evidence type="ECO:0000313" key="2">
    <source>
        <dbReference type="EMBL" id="KAF9814853.1"/>
    </source>
</evidence>
<proteinExistence type="predicted"/>
<dbReference type="EMBL" id="JADOXO010000079">
    <property type="protein sequence ID" value="KAF9814853.1"/>
    <property type="molecule type" value="Genomic_DNA"/>
</dbReference>
<reference evidence="2" key="1">
    <citation type="submission" date="2020-11" db="EMBL/GenBank/DDBJ databases">
        <authorList>
            <person name="Koelle M."/>
            <person name="Horta M.A.C."/>
            <person name="Nowrousian M."/>
            <person name="Ohm R.A."/>
            <person name="Benz P."/>
            <person name="Pilgard A."/>
        </authorList>
    </citation>
    <scope>NUCLEOTIDE SEQUENCE</scope>
    <source>
        <strain evidence="2">FPRL280</strain>
    </source>
</reference>
<accession>A0A8H7P2Y6</accession>
<feature type="region of interest" description="Disordered" evidence="1">
    <location>
        <begin position="62"/>
        <end position="119"/>
    </location>
</feature>
<name>A0A8H7P2Y6_9APHY</name>